<dbReference type="Gene3D" id="1.10.238.10">
    <property type="entry name" value="EF-hand"/>
    <property type="match status" value="1"/>
</dbReference>
<dbReference type="InterPro" id="IPR002048">
    <property type="entry name" value="EF_hand_dom"/>
</dbReference>
<evidence type="ECO:0000313" key="3">
    <source>
        <dbReference type="Proteomes" id="UP000192257"/>
    </source>
</evidence>
<dbReference type="RefSeq" id="XP_028885499.1">
    <property type="nucleotide sequence ID" value="XM_029023475.1"/>
</dbReference>
<protein>
    <recommendedName>
        <fullName evidence="1">EF-hand domain-containing protein</fullName>
    </recommendedName>
</protein>
<reference evidence="2 3" key="1">
    <citation type="submission" date="2017-03" db="EMBL/GenBank/DDBJ databases">
        <title>An alternative strategy for trypanosome survival in the mammalian bloodstream revealed through genome and transcriptome analysis of the ubiquitous bovine parasite Trypanosoma (Megatrypanum) theileri.</title>
        <authorList>
            <person name="Kelly S."/>
            <person name="Ivens A."/>
            <person name="Mott A."/>
            <person name="O'Neill E."/>
            <person name="Emms D."/>
            <person name="Macleod O."/>
            <person name="Voorheis P."/>
            <person name="Matthews J."/>
            <person name="Matthews K."/>
            <person name="Carrington M."/>
        </authorList>
    </citation>
    <scope>NUCLEOTIDE SEQUENCE [LARGE SCALE GENOMIC DNA]</scope>
    <source>
        <strain evidence="2">Edinburgh</strain>
    </source>
</reference>
<dbReference type="OrthoDB" id="26525at2759"/>
<dbReference type="InterPro" id="IPR011992">
    <property type="entry name" value="EF-hand-dom_pair"/>
</dbReference>
<proteinExistence type="predicted"/>
<name>A0A1X0P443_9TRYP</name>
<evidence type="ECO:0000313" key="2">
    <source>
        <dbReference type="EMBL" id="ORC91433.1"/>
    </source>
</evidence>
<comment type="caution">
    <text evidence="2">The sequence shown here is derived from an EMBL/GenBank/DDBJ whole genome shotgun (WGS) entry which is preliminary data.</text>
</comment>
<dbReference type="PROSITE" id="PS50222">
    <property type="entry name" value="EF_HAND_2"/>
    <property type="match status" value="1"/>
</dbReference>
<sequence length="103" mass="12071">MQRSLIPGHNNNRHLTVEELENNIEGLPITDNKLQELFDSLDTEHNGYLPIEEVKQFYKSLEHYGLDPTDAEVVNEIKKYAKSDDNFMTYDEFCCLMLNYAQQ</sequence>
<dbReference type="Proteomes" id="UP000192257">
    <property type="component" value="Unassembled WGS sequence"/>
</dbReference>
<dbReference type="GO" id="GO:0005509">
    <property type="term" value="F:calcium ion binding"/>
    <property type="evidence" value="ECO:0007669"/>
    <property type="project" value="InterPro"/>
</dbReference>
<organism evidence="2 3">
    <name type="scientific">Trypanosoma theileri</name>
    <dbReference type="NCBI Taxonomy" id="67003"/>
    <lineage>
        <taxon>Eukaryota</taxon>
        <taxon>Discoba</taxon>
        <taxon>Euglenozoa</taxon>
        <taxon>Kinetoplastea</taxon>
        <taxon>Metakinetoplastina</taxon>
        <taxon>Trypanosomatida</taxon>
        <taxon>Trypanosomatidae</taxon>
        <taxon>Trypanosoma</taxon>
    </lineage>
</organism>
<feature type="domain" description="EF-hand" evidence="1">
    <location>
        <begin position="29"/>
        <end position="64"/>
    </location>
</feature>
<dbReference type="EMBL" id="NBCO01000006">
    <property type="protein sequence ID" value="ORC91433.1"/>
    <property type="molecule type" value="Genomic_DNA"/>
</dbReference>
<dbReference type="Pfam" id="PF13499">
    <property type="entry name" value="EF-hand_7"/>
    <property type="match status" value="1"/>
</dbReference>
<accession>A0A1X0P443</accession>
<dbReference type="AlphaFoldDB" id="A0A1X0P443"/>
<evidence type="ECO:0000259" key="1">
    <source>
        <dbReference type="PROSITE" id="PS50222"/>
    </source>
</evidence>
<dbReference type="SUPFAM" id="SSF47473">
    <property type="entry name" value="EF-hand"/>
    <property type="match status" value="1"/>
</dbReference>
<gene>
    <name evidence="2" type="ORF">TM35_000064380</name>
</gene>
<dbReference type="GeneID" id="39983255"/>
<dbReference type="VEuPathDB" id="TriTrypDB:TM35_000064380"/>
<keyword evidence="3" id="KW-1185">Reference proteome</keyword>